<dbReference type="Pfam" id="PF07729">
    <property type="entry name" value="FCD"/>
    <property type="match status" value="1"/>
</dbReference>
<evidence type="ECO:0000256" key="1">
    <source>
        <dbReference type="ARBA" id="ARBA00023015"/>
    </source>
</evidence>
<protein>
    <submittedName>
        <fullName evidence="5">GntR family transcriptional regulator</fullName>
    </submittedName>
</protein>
<dbReference type="SMART" id="SM00345">
    <property type="entry name" value="HTH_GNTR"/>
    <property type="match status" value="1"/>
</dbReference>
<dbReference type="Gene3D" id="1.20.120.530">
    <property type="entry name" value="GntR ligand-binding domain-like"/>
    <property type="match status" value="1"/>
</dbReference>
<dbReference type="Proteomes" id="UP001477870">
    <property type="component" value="Unassembled WGS sequence"/>
</dbReference>
<dbReference type="Gene3D" id="1.10.10.10">
    <property type="entry name" value="Winged helix-like DNA-binding domain superfamily/Winged helix DNA-binding domain"/>
    <property type="match status" value="1"/>
</dbReference>
<organism evidence="5 6">
    <name type="scientific">Ahrensia kielensis</name>
    <dbReference type="NCBI Taxonomy" id="76980"/>
    <lineage>
        <taxon>Bacteria</taxon>
        <taxon>Pseudomonadati</taxon>
        <taxon>Pseudomonadota</taxon>
        <taxon>Alphaproteobacteria</taxon>
        <taxon>Hyphomicrobiales</taxon>
        <taxon>Ahrensiaceae</taxon>
        <taxon>Ahrensia</taxon>
    </lineage>
</organism>
<dbReference type="RefSeq" id="WP_342846353.1">
    <property type="nucleotide sequence ID" value="NZ_JBBMQO010000001.1"/>
</dbReference>
<dbReference type="PANTHER" id="PTHR43537:SF6">
    <property type="entry name" value="HTH-TYPE TRANSCRIPTIONAL REPRESSOR RSPR"/>
    <property type="match status" value="1"/>
</dbReference>
<keyword evidence="1" id="KW-0805">Transcription regulation</keyword>
<dbReference type="SMART" id="SM00895">
    <property type="entry name" value="FCD"/>
    <property type="match status" value="1"/>
</dbReference>
<evidence type="ECO:0000256" key="2">
    <source>
        <dbReference type="ARBA" id="ARBA00023125"/>
    </source>
</evidence>
<keyword evidence="2" id="KW-0238">DNA-binding</keyword>
<dbReference type="PANTHER" id="PTHR43537">
    <property type="entry name" value="TRANSCRIPTIONAL REGULATOR, GNTR FAMILY"/>
    <property type="match status" value="1"/>
</dbReference>
<dbReference type="InterPro" id="IPR008920">
    <property type="entry name" value="TF_FadR/GntR_C"/>
</dbReference>
<keyword evidence="6" id="KW-1185">Reference proteome</keyword>
<gene>
    <name evidence="5" type="ORF">WNY59_01635</name>
</gene>
<dbReference type="CDD" id="cd07377">
    <property type="entry name" value="WHTH_GntR"/>
    <property type="match status" value="1"/>
</dbReference>
<dbReference type="Pfam" id="PF00392">
    <property type="entry name" value="GntR"/>
    <property type="match status" value="1"/>
</dbReference>
<keyword evidence="3" id="KW-0804">Transcription</keyword>
<evidence type="ECO:0000313" key="5">
    <source>
        <dbReference type="EMBL" id="MEM5500284.1"/>
    </source>
</evidence>
<reference evidence="5 6" key="1">
    <citation type="submission" date="2024-03" db="EMBL/GenBank/DDBJ databases">
        <title>Community enrichment and isolation of bacterial strains for fucoidan degradation.</title>
        <authorList>
            <person name="Sichert A."/>
        </authorList>
    </citation>
    <scope>NUCLEOTIDE SEQUENCE [LARGE SCALE GENOMIC DNA]</scope>
    <source>
        <strain evidence="5 6">AS62</strain>
    </source>
</reference>
<dbReference type="EMBL" id="JBBMQO010000001">
    <property type="protein sequence ID" value="MEM5500284.1"/>
    <property type="molecule type" value="Genomic_DNA"/>
</dbReference>
<evidence type="ECO:0000256" key="3">
    <source>
        <dbReference type="ARBA" id="ARBA00023163"/>
    </source>
</evidence>
<accession>A0ABU9T2C6</accession>
<feature type="domain" description="HTH gntR-type" evidence="4">
    <location>
        <begin position="17"/>
        <end position="84"/>
    </location>
</feature>
<dbReference type="PROSITE" id="PS50949">
    <property type="entry name" value="HTH_GNTR"/>
    <property type="match status" value="1"/>
</dbReference>
<dbReference type="InterPro" id="IPR036390">
    <property type="entry name" value="WH_DNA-bd_sf"/>
</dbReference>
<comment type="caution">
    <text evidence="5">The sequence shown here is derived from an EMBL/GenBank/DDBJ whole genome shotgun (WGS) entry which is preliminary data.</text>
</comment>
<proteinExistence type="predicted"/>
<dbReference type="InterPro" id="IPR000524">
    <property type="entry name" value="Tscrpt_reg_HTH_GntR"/>
</dbReference>
<dbReference type="InterPro" id="IPR036388">
    <property type="entry name" value="WH-like_DNA-bd_sf"/>
</dbReference>
<name>A0ABU9T2C6_9HYPH</name>
<dbReference type="InterPro" id="IPR011711">
    <property type="entry name" value="GntR_C"/>
</dbReference>
<dbReference type="SUPFAM" id="SSF46785">
    <property type="entry name" value="Winged helix' DNA-binding domain"/>
    <property type="match status" value="1"/>
</dbReference>
<evidence type="ECO:0000259" key="4">
    <source>
        <dbReference type="PROSITE" id="PS50949"/>
    </source>
</evidence>
<sequence>MNIVHQPENSRHVTVKRSSSADVFDALYDQITSLELKPGEKVSIVEIAKQFDVSRQPVREAFIKLSNMGLLLVKPQSATIVRKISISEVADARFIRKSIEIGIARKACARWNSDYLADFQRNLDEQRAAANRGDLNHFRELDSRFHQLLCTVAGHADVYSVIAENKAKVDRLCALSFTLHAETEAVYREHADIVELLNKGEEEPLIRQIDAHLSRLDGMIEEISKSHHEYFEA</sequence>
<evidence type="ECO:0000313" key="6">
    <source>
        <dbReference type="Proteomes" id="UP001477870"/>
    </source>
</evidence>
<dbReference type="SUPFAM" id="SSF48008">
    <property type="entry name" value="GntR ligand-binding domain-like"/>
    <property type="match status" value="1"/>
</dbReference>